<feature type="domain" description="DinB-like" evidence="1">
    <location>
        <begin position="16"/>
        <end position="169"/>
    </location>
</feature>
<accession>A0A9X3NNH9</accession>
<sequence>MAASAGPRWGAEVADQLEFHWDTTMWPRLEGLDDDEYFWEPVDGCWSVRPRPDGTFVPDYAYPAPEPPPVTTIAWRLSHVVVMVLEMRIDHHFGERRLDLADVRWPGGAAEALDRLRAAYGRWITELRRLDDADFAAPVGAAEPPQWAEFPFVTLALHVNREIIHHHAEVALLRDLYRARPAAHADAL</sequence>
<gene>
    <name evidence="2" type="ORF">LG943_13825</name>
</gene>
<reference evidence="2" key="1">
    <citation type="submission" date="2021-10" db="EMBL/GenBank/DDBJ databases">
        <title>Streptomonospora sp. nov., isolated from mangrove soil.</title>
        <authorList>
            <person name="Chen X."/>
            <person name="Ge X."/>
            <person name="Liu W."/>
        </authorList>
    </citation>
    <scope>NUCLEOTIDE SEQUENCE</scope>
    <source>
        <strain evidence="2">S1-112</strain>
    </source>
</reference>
<dbReference type="SUPFAM" id="SSF109854">
    <property type="entry name" value="DinB/YfiT-like putative metalloenzymes"/>
    <property type="match status" value="1"/>
</dbReference>
<evidence type="ECO:0000259" key="1">
    <source>
        <dbReference type="Pfam" id="PF12867"/>
    </source>
</evidence>
<evidence type="ECO:0000313" key="3">
    <source>
        <dbReference type="Proteomes" id="UP001140076"/>
    </source>
</evidence>
<comment type="caution">
    <text evidence="2">The sequence shown here is derived from an EMBL/GenBank/DDBJ whole genome shotgun (WGS) entry which is preliminary data.</text>
</comment>
<dbReference type="InterPro" id="IPR024775">
    <property type="entry name" value="DinB-like"/>
</dbReference>
<dbReference type="AlphaFoldDB" id="A0A9X3NNH9"/>
<dbReference type="Proteomes" id="UP001140076">
    <property type="component" value="Unassembled WGS sequence"/>
</dbReference>
<dbReference type="Pfam" id="PF12867">
    <property type="entry name" value="DinB_2"/>
    <property type="match status" value="1"/>
</dbReference>
<organism evidence="2 3">
    <name type="scientific">Streptomonospora mangrovi</name>
    <dbReference type="NCBI Taxonomy" id="2883123"/>
    <lineage>
        <taxon>Bacteria</taxon>
        <taxon>Bacillati</taxon>
        <taxon>Actinomycetota</taxon>
        <taxon>Actinomycetes</taxon>
        <taxon>Streptosporangiales</taxon>
        <taxon>Nocardiopsidaceae</taxon>
        <taxon>Streptomonospora</taxon>
    </lineage>
</organism>
<name>A0A9X3NNH9_9ACTN</name>
<protein>
    <submittedName>
        <fullName evidence="2">DinB family protein</fullName>
    </submittedName>
</protein>
<dbReference type="EMBL" id="JAJAQC010000020">
    <property type="protein sequence ID" value="MDA0565383.1"/>
    <property type="molecule type" value="Genomic_DNA"/>
</dbReference>
<evidence type="ECO:0000313" key="2">
    <source>
        <dbReference type="EMBL" id="MDA0565383.1"/>
    </source>
</evidence>
<dbReference type="RefSeq" id="WP_270072659.1">
    <property type="nucleotide sequence ID" value="NZ_JAJAQC010000020.1"/>
</dbReference>
<keyword evidence="3" id="KW-1185">Reference proteome</keyword>
<proteinExistence type="predicted"/>
<dbReference type="InterPro" id="IPR034660">
    <property type="entry name" value="DinB/YfiT-like"/>
</dbReference>